<reference evidence="1 2" key="1">
    <citation type="journal article" date="2017" name="Curr. Biol.">
        <title>The Evolution of Venom by Co-option of Single-Copy Genes.</title>
        <authorList>
            <person name="Martinson E.O."/>
            <person name="Mrinalini"/>
            <person name="Kelkar Y.D."/>
            <person name="Chang C.H."/>
            <person name="Werren J.H."/>
        </authorList>
    </citation>
    <scope>NUCLEOTIDE SEQUENCE [LARGE SCALE GENOMIC DNA]</scope>
    <source>
        <strain evidence="1 2">Alberta</strain>
        <tissue evidence="1">Whole body</tissue>
    </source>
</reference>
<evidence type="ECO:0000313" key="2">
    <source>
        <dbReference type="Proteomes" id="UP000215335"/>
    </source>
</evidence>
<name>A0A232FAZ3_9HYME</name>
<dbReference type="Proteomes" id="UP000215335">
    <property type="component" value="Unassembled WGS sequence"/>
</dbReference>
<feature type="non-terminal residue" evidence="1">
    <location>
        <position position="1"/>
    </location>
</feature>
<proteinExistence type="predicted"/>
<organism evidence="1 2">
    <name type="scientific">Trichomalopsis sarcophagae</name>
    <dbReference type="NCBI Taxonomy" id="543379"/>
    <lineage>
        <taxon>Eukaryota</taxon>
        <taxon>Metazoa</taxon>
        <taxon>Ecdysozoa</taxon>
        <taxon>Arthropoda</taxon>
        <taxon>Hexapoda</taxon>
        <taxon>Insecta</taxon>
        <taxon>Pterygota</taxon>
        <taxon>Neoptera</taxon>
        <taxon>Endopterygota</taxon>
        <taxon>Hymenoptera</taxon>
        <taxon>Apocrita</taxon>
        <taxon>Proctotrupomorpha</taxon>
        <taxon>Chalcidoidea</taxon>
        <taxon>Pteromalidae</taxon>
        <taxon>Pteromalinae</taxon>
        <taxon>Trichomalopsis</taxon>
    </lineage>
</organism>
<comment type="caution">
    <text evidence="1">The sequence shown here is derived from an EMBL/GenBank/DDBJ whole genome shotgun (WGS) entry which is preliminary data.</text>
</comment>
<gene>
    <name evidence="1" type="ORF">TSAR_011268</name>
</gene>
<protein>
    <submittedName>
        <fullName evidence="1">Uncharacterized protein</fullName>
    </submittedName>
</protein>
<keyword evidence="2" id="KW-1185">Reference proteome</keyword>
<evidence type="ECO:0000313" key="1">
    <source>
        <dbReference type="EMBL" id="OXU27825.1"/>
    </source>
</evidence>
<accession>A0A232FAZ3</accession>
<dbReference type="AlphaFoldDB" id="A0A232FAZ3"/>
<sequence length="72" mass="8077">DLQLLPLSTPDHLGRKGLDDGGGQQRFLLDHGVDLARLFVAVLHVLKRLAGAEFSVHRYEPRCFAVDQRIDN</sequence>
<dbReference type="EMBL" id="NNAY01000535">
    <property type="protein sequence ID" value="OXU27825.1"/>
    <property type="molecule type" value="Genomic_DNA"/>
</dbReference>